<dbReference type="RefSeq" id="WP_317796486.1">
    <property type="nucleotide sequence ID" value="NZ_AP028461.1"/>
</dbReference>
<proteinExistence type="predicted"/>
<feature type="transmembrane region" description="Helical" evidence="2">
    <location>
        <begin position="12"/>
        <end position="34"/>
    </location>
</feature>
<reference evidence="4" key="1">
    <citation type="journal article" date="2019" name="Int. J. Syst. Evol. Microbiol.">
        <title>The Global Catalogue of Microorganisms (GCM) 10K type strain sequencing project: providing services to taxonomists for standard genome sequencing and annotation.</title>
        <authorList>
            <consortium name="The Broad Institute Genomics Platform"/>
            <consortium name="The Broad Institute Genome Sequencing Center for Infectious Disease"/>
            <person name="Wu L."/>
            <person name="Ma J."/>
        </authorList>
    </citation>
    <scope>NUCLEOTIDE SEQUENCE [LARGE SCALE GENOMIC DNA]</scope>
    <source>
        <strain evidence="4">CCM 7526</strain>
    </source>
</reference>
<name>A0ABW4ABX6_9ACTN</name>
<keyword evidence="4" id="KW-1185">Reference proteome</keyword>
<sequence length="169" mass="18040">MTEPSEPTLPRWLRLAAATAVGIAGVAAVTAVAVRCRPSPVPEPPVAPPPPPPSDARRFVEAFLGALSAEKPNPDQARQPEPVETAPRSEEPDSPRFRAILLAITAAVVCVWVTAVAHNALADPCDRADRQWASSDGARLGHDVVQFEDDDLDDEIDLSSWAMTGCRGY</sequence>
<feature type="transmembrane region" description="Helical" evidence="2">
    <location>
        <begin position="99"/>
        <end position="121"/>
    </location>
</feature>
<keyword evidence="2" id="KW-0472">Membrane</keyword>
<keyword evidence="2" id="KW-1133">Transmembrane helix</keyword>
<dbReference type="EMBL" id="JBHTMK010000034">
    <property type="protein sequence ID" value="MFD1368266.1"/>
    <property type="molecule type" value="Genomic_DNA"/>
</dbReference>
<accession>A0ABW4ABX6</accession>
<gene>
    <name evidence="3" type="ORF">ACFQ5G_23175</name>
</gene>
<evidence type="ECO:0000256" key="1">
    <source>
        <dbReference type="SAM" id="MobiDB-lite"/>
    </source>
</evidence>
<organism evidence="3 4">
    <name type="scientific">Actinoplanes sichuanensis</name>
    <dbReference type="NCBI Taxonomy" id="512349"/>
    <lineage>
        <taxon>Bacteria</taxon>
        <taxon>Bacillati</taxon>
        <taxon>Actinomycetota</taxon>
        <taxon>Actinomycetes</taxon>
        <taxon>Micromonosporales</taxon>
        <taxon>Micromonosporaceae</taxon>
        <taxon>Actinoplanes</taxon>
    </lineage>
</organism>
<evidence type="ECO:0000313" key="3">
    <source>
        <dbReference type="EMBL" id="MFD1368266.1"/>
    </source>
</evidence>
<comment type="caution">
    <text evidence="3">The sequence shown here is derived from an EMBL/GenBank/DDBJ whole genome shotgun (WGS) entry which is preliminary data.</text>
</comment>
<keyword evidence="2" id="KW-0812">Transmembrane</keyword>
<evidence type="ECO:0000313" key="4">
    <source>
        <dbReference type="Proteomes" id="UP001597183"/>
    </source>
</evidence>
<feature type="compositionally biased region" description="Pro residues" evidence="1">
    <location>
        <begin position="39"/>
        <end position="54"/>
    </location>
</feature>
<feature type="region of interest" description="Disordered" evidence="1">
    <location>
        <begin position="37"/>
        <end position="94"/>
    </location>
</feature>
<protein>
    <submittedName>
        <fullName evidence="3">Uncharacterized protein</fullName>
    </submittedName>
</protein>
<dbReference type="Proteomes" id="UP001597183">
    <property type="component" value="Unassembled WGS sequence"/>
</dbReference>
<evidence type="ECO:0000256" key="2">
    <source>
        <dbReference type="SAM" id="Phobius"/>
    </source>
</evidence>